<protein>
    <submittedName>
        <fullName evidence="3">Uncharacterized protein LOC110977461</fullName>
    </submittedName>
</protein>
<feature type="chain" id="PRO_5034564838" evidence="1">
    <location>
        <begin position="22"/>
        <end position="164"/>
    </location>
</feature>
<evidence type="ECO:0000256" key="1">
    <source>
        <dbReference type="SAM" id="SignalP"/>
    </source>
</evidence>
<dbReference type="AlphaFoldDB" id="A0A8B7Y4R9"/>
<gene>
    <name evidence="3" type="primary">LOC110977461</name>
</gene>
<reference evidence="3" key="1">
    <citation type="submission" date="2025-08" db="UniProtKB">
        <authorList>
            <consortium name="RefSeq"/>
        </authorList>
    </citation>
    <scope>IDENTIFICATION</scope>
</reference>
<sequence length="164" mass="18851">MAATVLKTLFLFLMLLSTVKSNWDGDNSDPTLANLGFYVHNMTCKDDTTICQHCAHLDLVGRPFILTTEYTSGPYKFKYYFEDGMQDWNIYFAQEDQSQEYRWCEDIYDILDISTTVRVALCVENTFSDISVPDNCPKPVALVSYDYHPSDGQVRGQQMLYCLS</sequence>
<accession>A0A8B7Y4R9</accession>
<feature type="signal peptide" evidence="1">
    <location>
        <begin position="1"/>
        <end position="21"/>
    </location>
</feature>
<dbReference type="Proteomes" id="UP000694845">
    <property type="component" value="Unplaced"/>
</dbReference>
<keyword evidence="1" id="KW-0732">Signal</keyword>
<organism evidence="2 3">
    <name type="scientific">Acanthaster planci</name>
    <name type="common">Crown-of-thorns starfish</name>
    <dbReference type="NCBI Taxonomy" id="133434"/>
    <lineage>
        <taxon>Eukaryota</taxon>
        <taxon>Metazoa</taxon>
        <taxon>Echinodermata</taxon>
        <taxon>Eleutherozoa</taxon>
        <taxon>Asterozoa</taxon>
        <taxon>Asteroidea</taxon>
        <taxon>Valvatacea</taxon>
        <taxon>Valvatida</taxon>
        <taxon>Acanthasteridae</taxon>
        <taxon>Acanthaster</taxon>
    </lineage>
</organism>
<proteinExistence type="predicted"/>
<dbReference type="GeneID" id="110977461"/>
<keyword evidence="2" id="KW-1185">Reference proteome</keyword>
<dbReference type="OMA" id="CEDIYDI"/>
<evidence type="ECO:0000313" key="2">
    <source>
        <dbReference type="Proteomes" id="UP000694845"/>
    </source>
</evidence>
<name>A0A8B7Y4R9_ACAPL</name>
<evidence type="ECO:0000313" key="3">
    <source>
        <dbReference type="RefSeq" id="XP_022087325.1"/>
    </source>
</evidence>
<dbReference type="KEGG" id="aplc:110977461"/>
<dbReference type="RefSeq" id="XP_022087325.1">
    <property type="nucleotide sequence ID" value="XM_022231633.1"/>
</dbReference>